<name>A0A1H6YSZ4_9GAMM</name>
<reference evidence="2 3" key="1">
    <citation type="submission" date="2016-10" db="EMBL/GenBank/DDBJ databases">
        <authorList>
            <person name="de Groot N.N."/>
        </authorList>
    </citation>
    <scope>NUCLEOTIDE SEQUENCE [LARGE SCALE GENOMIC DNA]</scope>
    <source>
        <strain evidence="2 3">DSM 1041</strain>
    </source>
</reference>
<dbReference type="Proteomes" id="UP000199005">
    <property type="component" value="Unassembled WGS sequence"/>
</dbReference>
<proteinExistence type="predicted"/>
<sequence length="259" mass="28608">MEIAIDKNALSPELQHRLEEFEAQKAEYLEQQRAFQDATQETARLRAAAKALQAEADGADSEWKEMAKEHKADQRKINAQIERAVSLRQQAEGLHRTAEVREELHGTQIVGMADARLNLQKKAGVLNAAYRDERFKELLATAGLADVVAELFALNSARVHAERNEFERDISHPVLAEEFELRDRIEREEFGQMMADYCKGSAPGRGAFEVAGVPPAVPGEVIAGSVIALKRLKAAGGEIPDDLDSRGGNYGPVQGLRRV</sequence>
<accession>A0A1H6YSZ4</accession>
<dbReference type="EMBL" id="FNYO01000100">
    <property type="protein sequence ID" value="SEJ42934.1"/>
    <property type="molecule type" value="Genomic_DNA"/>
</dbReference>
<evidence type="ECO:0000313" key="3">
    <source>
        <dbReference type="Proteomes" id="UP000199005"/>
    </source>
</evidence>
<feature type="coiled-coil region" evidence="1">
    <location>
        <begin position="11"/>
        <end position="55"/>
    </location>
</feature>
<organism evidence="2 3">
    <name type="scientific">Azotobacter beijerinckii</name>
    <dbReference type="NCBI Taxonomy" id="170623"/>
    <lineage>
        <taxon>Bacteria</taxon>
        <taxon>Pseudomonadati</taxon>
        <taxon>Pseudomonadota</taxon>
        <taxon>Gammaproteobacteria</taxon>
        <taxon>Pseudomonadales</taxon>
        <taxon>Pseudomonadaceae</taxon>
        <taxon>Azotobacter</taxon>
    </lineage>
</organism>
<dbReference type="STRING" id="170623.SAMN04244579_04326"/>
<evidence type="ECO:0000313" key="2">
    <source>
        <dbReference type="EMBL" id="SEJ42934.1"/>
    </source>
</evidence>
<keyword evidence="1" id="KW-0175">Coiled coil</keyword>
<gene>
    <name evidence="2" type="ORF">SAMN04244579_04326</name>
</gene>
<dbReference type="AlphaFoldDB" id="A0A1H6YSZ4"/>
<protein>
    <submittedName>
        <fullName evidence="2">Uncharacterized protein</fullName>
    </submittedName>
</protein>
<evidence type="ECO:0000256" key="1">
    <source>
        <dbReference type="SAM" id="Coils"/>
    </source>
</evidence>